<dbReference type="Proteomes" id="UP000190951">
    <property type="component" value="Chromosome"/>
</dbReference>
<sequence>MKKRWIVYIIIGIVFGIFDFFYQEVTVGALKNSHLLLFIIDWAVWLVPAIPIVIYETKISNSRKAAVFSNVLVWSLAIISYSLYMIFKLVFIGQTSMKFLYISNYRDKFYISNVKSFFVGSVWTEIYSWLPVAIIGGAVTGFLINYLYLRIRKQRI</sequence>
<dbReference type="STRING" id="84029.CROST_32880"/>
<evidence type="ECO:0000313" key="1">
    <source>
        <dbReference type="EMBL" id="URZ09446.1"/>
    </source>
</evidence>
<reference evidence="1 2" key="1">
    <citation type="submission" date="2022-04" db="EMBL/GenBank/DDBJ databases">
        <title>Genome sequence of C. roseum typestrain.</title>
        <authorList>
            <person name="Poehlein A."/>
            <person name="Schoch T."/>
            <person name="Duerre P."/>
            <person name="Daniel R."/>
        </authorList>
    </citation>
    <scope>NUCLEOTIDE SEQUENCE [LARGE SCALE GENOMIC DNA]</scope>
    <source>
        <strain evidence="1 2">DSM 7320</strain>
    </source>
</reference>
<proteinExistence type="predicted"/>
<dbReference type="EMBL" id="CP096983">
    <property type="protein sequence ID" value="URZ09446.1"/>
    <property type="molecule type" value="Genomic_DNA"/>
</dbReference>
<evidence type="ECO:0000313" key="2">
    <source>
        <dbReference type="Proteomes" id="UP000190951"/>
    </source>
</evidence>
<keyword evidence="2" id="KW-1185">Reference proteome</keyword>
<gene>
    <name evidence="1" type="ORF">CROST_001170</name>
</gene>
<dbReference type="AlphaFoldDB" id="A0A1S8L1B0"/>
<protein>
    <submittedName>
        <fullName evidence="1">Uncharacterized protein</fullName>
    </submittedName>
</protein>
<dbReference type="KEGG" id="crw:CROST_001170"/>
<organism evidence="1 2">
    <name type="scientific">Clostridium felsineum</name>
    <dbReference type="NCBI Taxonomy" id="36839"/>
    <lineage>
        <taxon>Bacteria</taxon>
        <taxon>Bacillati</taxon>
        <taxon>Bacillota</taxon>
        <taxon>Clostridia</taxon>
        <taxon>Eubacteriales</taxon>
        <taxon>Clostridiaceae</taxon>
        <taxon>Clostridium</taxon>
    </lineage>
</organism>
<accession>A0A1S8L1B0</accession>
<dbReference type="RefSeq" id="WP_077833558.1">
    <property type="nucleotide sequence ID" value="NZ_CP096983.1"/>
</dbReference>
<name>A0A1S8L1B0_9CLOT</name>